<sequence>MTPLDDVEDSRVDYSLNEDGVEESEEDERNEQYPYNFHGFPHAVMIWTFEAIPALGQQFAHRLEGDRIPRMSGWEFQQTKLDGESVSKFLDTKIQRMQFRMKRTLVPSQEEAEEEFCRGMIPLDDSELKGFDTYSPHHEDNVPEENKGREEDCVFEAAIENSVNVEDCTYEEEQVTPIQGEGPRSTTGQG</sequence>
<name>A0ABD1VIE1_9LAMI</name>
<dbReference type="EMBL" id="JBFOLJ010000005">
    <property type="protein sequence ID" value="KAL2537094.1"/>
    <property type="molecule type" value="Genomic_DNA"/>
</dbReference>
<dbReference type="PANTHER" id="PTHR48449">
    <property type="entry name" value="DUF1985 DOMAIN-CONTAINING PROTEIN"/>
    <property type="match status" value="1"/>
</dbReference>
<proteinExistence type="predicted"/>
<feature type="region of interest" description="Disordered" evidence="1">
    <location>
        <begin position="171"/>
        <end position="190"/>
    </location>
</feature>
<accession>A0ABD1VIE1</accession>
<gene>
    <name evidence="2" type="ORF">Fot_18485</name>
</gene>
<evidence type="ECO:0000313" key="2">
    <source>
        <dbReference type="EMBL" id="KAL2537094.1"/>
    </source>
</evidence>
<reference evidence="3" key="1">
    <citation type="submission" date="2024-07" db="EMBL/GenBank/DDBJ databases">
        <title>Two chromosome-level genome assemblies of Korean endemic species Abeliophyllum distichum and Forsythia ovata (Oleaceae).</title>
        <authorList>
            <person name="Jang H."/>
        </authorList>
    </citation>
    <scope>NUCLEOTIDE SEQUENCE [LARGE SCALE GENOMIC DNA]</scope>
</reference>
<evidence type="ECO:0000256" key="1">
    <source>
        <dbReference type="SAM" id="MobiDB-lite"/>
    </source>
</evidence>
<comment type="caution">
    <text evidence="2">The sequence shown here is derived from an EMBL/GenBank/DDBJ whole genome shotgun (WGS) entry which is preliminary data.</text>
</comment>
<feature type="compositionally biased region" description="Acidic residues" evidence="1">
    <location>
        <begin position="19"/>
        <end position="29"/>
    </location>
</feature>
<keyword evidence="3" id="KW-1185">Reference proteome</keyword>
<evidence type="ECO:0000313" key="3">
    <source>
        <dbReference type="Proteomes" id="UP001604277"/>
    </source>
</evidence>
<dbReference type="Proteomes" id="UP001604277">
    <property type="component" value="Unassembled WGS sequence"/>
</dbReference>
<protein>
    <submittedName>
        <fullName evidence="2">Ubiquitin-like protease domain-containing protein</fullName>
    </submittedName>
</protein>
<dbReference type="PANTHER" id="PTHR48449:SF1">
    <property type="entry name" value="DUF1985 DOMAIN-CONTAINING PROTEIN"/>
    <property type="match status" value="1"/>
</dbReference>
<organism evidence="2 3">
    <name type="scientific">Forsythia ovata</name>
    <dbReference type="NCBI Taxonomy" id="205694"/>
    <lineage>
        <taxon>Eukaryota</taxon>
        <taxon>Viridiplantae</taxon>
        <taxon>Streptophyta</taxon>
        <taxon>Embryophyta</taxon>
        <taxon>Tracheophyta</taxon>
        <taxon>Spermatophyta</taxon>
        <taxon>Magnoliopsida</taxon>
        <taxon>eudicotyledons</taxon>
        <taxon>Gunneridae</taxon>
        <taxon>Pentapetalae</taxon>
        <taxon>asterids</taxon>
        <taxon>lamiids</taxon>
        <taxon>Lamiales</taxon>
        <taxon>Oleaceae</taxon>
        <taxon>Forsythieae</taxon>
        <taxon>Forsythia</taxon>
    </lineage>
</organism>
<dbReference type="AlphaFoldDB" id="A0ABD1VIE1"/>
<feature type="region of interest" description="Disordered" evidence="1">
    <location>
        <begin position="1"/>
        <end position="30"/>
    </location>
</feature>